<dbReference type="InterPro" id="IPR003782">
    <property type="entry name" value="SCO1/SenC"/>
</dbReference>
<feature type="domain" description="Thioredoxin" evidence="6">
    <location>
        <begin position="24"/>
        <end position="189"/>
    </location>
</feature>
<dbReference type="STRING" id="86666.SAMN04490247_2875"/>
<feature type="chain" id="PRO_5039236960" evidence="5">
    <location>
        <begin position="19"/>
        <end position="190"/>
    </location>
</feature>
<keyword evidence="3" id="KW-0479">Metal-binding</keyword>
<keyword evidence="4" id="KW-1015">Disulfide bond</keyword>
<dbReference type="GO" id="GO:0046872">
    <property type="term" value="F:metal ion binding"/>
    <property type="evidence" value="ECO:0007669"/>
    <property type="project" value="UniProtKB-KW"/>
</dbReference>
<evidence type="ECO:0000256" key="4">
    <source>
        <dbReference type="PIRSR" id="PIRSR603782-2"/>
    </source>
</evidence>
<dbReference type="RefSeq" id="WP_093194548.1">
    <property type="nucleotide sequence ID" value="NZ_FNEV01000010.1"/>
</dbReference>
<dbReference type="CDD" id="cd02968">
    <property type="entry name" value="SCO"/>
    <property type="match status" value="1"/>
</dbReference>
<feature type="disulfide bond" description="Redox-active" evidence="4">
    <location>
        <begin position="62"/>
        <end position="66"/>
    </location>
</feature>
<keyword evidence="5" id="KW-0732">Signal</keyword>
<dbReference type="PROSITE" id="PS51257">
    <property type="entry name" value="PROKAR_LIPOPROTEIN"/>
    <property type="match status" value="1"/>
</dbReference>
<keyword evidence="2 3" id="KW-0186">Copper</keyword>
<name>A0A1G8VSR2_9BACI</name>
<accession>A0A1G8VSR2</accession>
<evidence type="ECO:0000256" key="3">
    <source>
        <dbReference type="PIRSR" id="PIRSR603782-1"/>
    </source>
</evidence>
<comment type="similarity">
    <text evidence="1">Belongs to the SCO1/2 family.</text>
</comment>
<evidence type="ECO:0000313" key="8">
    <source>
        <dbReference type="Proteomes" id="UP000199225"/>
    </source>
</evidence>
<proteinExistence type="inferred from homology"/>
<organism evidence="7 8">
    <name type="scientific">Salimicrobium halophilum</name>
    <dbReference type="NCBI Taxonomy" id="86666"/>
    <lineage>
        <taxon>Bacteria</taxon>
        <taxon>Bacillati</taxon>
        <taxon>Bacillota</taxon>
        <taxon>Bacilli</taxon>
        <taxon>Bacillales</taxon>
        <taxon>Bacillaceae</taxon>
        <taxon>Salimicrobium</taxon>
    </lineage>
</organism>
<dbReference type="PROSITE" id="PS51352">
    <property type="entry name" value="THIOREDOXIN_2"/>
    <property type="match status" value="1"/>
</dbReference>
<sequence>MKKILILIFFTLILSACGQQELEEPVDWETGSFDATTQDGESWSMEEMEGKVWIADFVFTSCNTVCPPMTRNMSQLQQQMEEEGLDVEFVSFSVDPEVDDPETLKTFAESHGADLSNWTFVTGYDQETIETFAEESFHIIVDKPEGEEQVTHGTQFFLVDEEGTIKQYYSGDQDVPYEQIIEDTEIVSNN</sequence>
<evidence type="ECO:0000259" key="6">
    <source>
        <dbReference type="PROSITE" id="PS51352"/>
    </source>
</evidence>
<evidence type="ECO:0000256" key="5">
    <source>
        <dbReference type="SAM" id="SignalP"/>
    </source>
</evidence>
<dbReference type="OrthoDB" id="9811998at2"/>
<dbReference type="InterPro" id="IPR013766">
    <property type="entry name" value="Thioredoxin_domain"/>
</dbReference>
<dbReference type="Gene3D" id="3.40.30.10">
    <property type="entry name" value="Glutaredoxin"/>
    <property type="match status" value="1"/>
</dbReference>
<dbReference type="InterPro" id="IPR036249">
    <property type="entry name" value="Thioredoxin-like_sf"/>
</dbReference>
<dbReference type="Proteomes" id="UP000199225">
    <property type="component" value="Unassembled WGS sequence"/>
</dbReference>
<evidence type="ECO:0000313" key="7">
    <source>
        <dbReference type="EMBL" id="SDJ69009.1"/>
    </source>
</evidence>
<dbReference type="SUPFAM" id="SSF52833">
    <property type="entry name" value="Thioredoxin-like"/>
    <property type="match status" value="1"/>
</dbReference>
<reference evidence="8" key="1">
    <citation type="submission" date="2016-10" db="EMBL/GenBank/DDBJ databases">
        <authorList>
            <person name="Varghese N."/>
            <person name="Submissions S."/>
        </authorList>
    </citation>
    <scope>NUCLEOTIDE SEQUENCE [LARGE SCALE GENOMIC DNA]</scope>
    <source>
        <strain evidence="8">DSM 4771</strain>
    </source>
</reference>
<gene>
    <name evidence="7" type="ORF">SAMN04490247_2875</name>
</gene>
<keyword evidence="8" id="KW-1185">Reference proteome</keyword>
<dbReference type="Pfam" id="PF02630">
    <property type="entry name" value="SCO1-SenC"/>
    <property type="match status" value="1"/>
</dbReference>
<feature type="signal peptide" evidence="5">
    <location>
        <begin position="1"/>
        <end position="18"/>
    </location>
</feature>
<dbReference type="AlphaFoldDB" id="A0A1G8VSR2"/>
<dbReference type="EMBL" id="FNEV01000010">
    <property type="protein sequence ID" value="SDJ69009.1"/>
    <property type="molecule type" value="Genomic_DNA"/>
</dbReference>
<dbReference type="PANTHER" id="PTHR12151">
    <property type="entry name" value="ELECTRON TRANSPORT PROTIN SCO1/SENC FAMILY MEMBER"/>
    <property type="match status" value="1"/>
</dbReference>
<dbReference type="PANTHER" id="PTHR12151:SF25">
    <property type="entry name" value="LINALOOL DEHYDRATASE_ISOMERASE DOMAIN-CONTAINING PROTEIN"/>
    <property type="match status" value="1"/>
</dbReference>
<protein>
    <submittedName>
        <fullName evidence="7">Protein SCO1/2</fullName>
    </submittedName>
</protein>
<feature type="binding site" evidence="3">
    <location>
        <position position="66"/>
    </location>
    <ligand>
        <name>Cu cation</name>
        <dbReference type="ChEBI" id="CHEBI:23378"/>
    </ligand>
</feature>
<feature type="binding site" evidence="3">
    <location>
        <position position="152"/>
    </location>
    <ligand>
        <name>Cu cation</name>
        <dbReference type="ChEBI" id="CHEBI:23378"/>
    </ligand>
</feature>
<evidence type="ECO:0000256" key="1">
    <source>
        <dbReference type="ARBA" id="ARBA00010996"/>
    </source>
</evidence>
<evidence type="ECO:0000256" key="2">
    <source>
        <dbReference type="ARBA" id="ARBA00023008"/>
    </source>
</evidence>
<feature type="binding site" evidence="3">
    <location>
        <position position="62"/>
    </location>
    <ligand>
        <name>Cu cation</name>
        <dbReference type="ChEBI" id="CHEBI:23378"/>
    </ligand>
</feature>